<dbReference type="InterPro" id="IPR039883">
    <property type="entry name" value="Fcf2/DNTTIP2"/>
</dbReference>
<feature type="region of interest" description="Disordered" evidence="3">
    <location>
        <begin position="1"/>
        <end position="23"/>
    </location>
</feature>
<feature type="region of interest" description="Disordered" evidence="3">
    <location>
        <begin position="84"/>
        <end position="121"/>
    </location>
</feature>
<dbReference type="InterPro" id="IPR014810">
    <property type="entry name" value="Fcf2_C"/>
</dbReference>
<evidence type="ECO:0000256" key="2">
    <source>
        <dbReference type="ARBA" id="ARBA00023242"/>
    </source>
</evidence>
<comment type="subcellular location">
    <subcellularLocation>
        <location evidence="1">Nucleus</location>
        <location evidence="1">Nucleolus</location>
    </subcellularLocation>
</comment>
<name>A0A182JKM5_ANOAO</name>
<feature type="region of interest" description="Disordered" evidence="3">
    <location>
        <begin position="35"/>
        <end position="71"/>
    </location>
</feature>
<dbReference type="VEuPathDB" id="VectorBase:AATE019842"/>
<dbReference type="PANTHER" id="PTHR21686">
    <property type="entry name" value="DEOXYNUCLEOTIDYLTRANSFERASE TERMINAL-INTERACTING PROTEIN 2"/>
    <property type="match status" value="1"/>
</dbReference>
<dbReference type="GO" id="GO:0003723">
    <property type="term" value="F:RNA binding"/>
    <property type="evidence" value="ECO:0007669"/>
    <property type="project" value="TreeGrafter"/>
</dbReference>
<protein>
    <submittedName>
        <fullName evidence="5">Fcf2 domain-containing protein</fullName>
    </submittedName>
</protein>
<evidence type="ECO:0000256" key="3">
    <source>
        <dbReference type="SAM" id="MobiDB-lite"/>
    </source>
</evidence>
<feature type="domain" description="Fcf2 pre-rRNA processing C-terminal" evidence="4">
    <location>
        <begin position="163"/>
        <end position="257"/>
    </location>
</feature>
<organism evidence="5">
    <name type="scientific">Anopheles atroparvus</name>
    <name type="common">European mosquito</name>
    <dbReference type="NCBI Taxonomy" id="41427"/>
    <lineage>
        <taxon>Eukaryota</taxon>
        <taxon>Metazoa</taxon>
        <taxon>Ecdysozoa</taxon>
        <taxon>Arthropoda</taxon>
        <taxon>Hexapoda</taxon>
        <taxon>Insecta</taxon>
        <taxon>Pterygota</taxon>
        <taxon>Neoptera</taxon>
        <taxon>Endopterygota</taxon>
        <taxon>Diptera</taxon>
        <taxon>Nematocera</taxon>
        <taxon>Culicoidea</taxon>
        <taxon>Culicidae</taxon>
        <taxon>Anophelinae</taxon>
        <taxon>Anopheles</taxon>
    </lineage>
</organism>
<proteinExistence type="predicted"/>
<dbReference type="PANTHER" id="PTHR21686:SF12">
    <property type="entry name" value="DEOXYNUCLEOTIDYLTRANSFERASE TERMINAL-INTERACTING PROTEIN 2"/>
    <property type="match status" value="1"/>
</dbReference>
<evidence type="ECO:0000256" key="1">
    <source>
        <dbReference type="ARBA" id="ARBA00004604"/>
    </source>
</evidence>
<sequence>MDFFVIDTVGDTSHHGPKPKLPKVKLPQTYLSVFDGSTPAAVEPKQEEKVEEESEEEDDYGGLPPPGESIANILSKDIDDVPIVLDTPKRSGSLPSFRADTRAGTSKGMYTRRGITKENELNQTDVNAEMKQTVLTPGIEKKEDIARLGMKDDKLKKLNRAERKKTKGRNWFDMAAPEITPEVSNELTLIKMRSVLDPKKVYGRVEKRKTPKYFEIGTVIESPLDHYNERGTKRSKKQSLVDELLADAEFQKYNKRKYAEALEKKKKKAYHKAAIKMKHDKKKKK</sequence>
<feature type="compositionally biased region" description="Acidic residues" evidence="3">
    <location>
        <begin position="49"/>
        <end position="60"/>
    </location>
</feature>
<dbReference type="STRING" id="41427.A0A182JKM5"/>
<dbReference type="Pfam" id="PF08698">
    <property type="entry name" value="Fcf2"/>
    <property type="match status" value="1"/>
</dbReference>
<evidence type="ECO:0000313" key="5">
    <source>
        <dbReference type="EnsemblMetazoa" id="AATE019842-PA.1"/>
    </source>
</evidence>
<evidence type="ECO:0000259" key="4">
    <source>
        <dbReference type="Pfam" id="PF08698"/>
    </source>
</evidence>
<dbReference type="EnsemblMetazoa" id="AATE019842-RA">
    <property type="protein sequence ID" value="AATE019842-PA.1"/>
    <property type="gene ID" value="AATE019842"/>
</dbReference>
<accession>A0A182JKM5</accession>
<reference evidence="5" key="1">
    <citation type="submission" date="2022-08" db="UniProtKB">
        <authorList>
            <consortium name="EnsemblMetazoa"/>
        </authorList>
    </citation>
    <scope>IDENTIFICATION</scope>
    <source>
        <strain evidence="5">EBRO</strain>
    </source>
</reference>
<dbReference type="GO" id="GO:0006396">
    <property type="term" value="P:RNA processing"/>
    <property type="evidence" value="ECO:0007669"/>
    <property type="project" value="TreeGrafter"/>
</dbReference>
<dbReference type="AlphaFoldDB" id="A0A182JKM5"/>
<dbReference type="GO" id="GO:0005730">
    <property type="term" value="C:nucleolus"/>
    <property type="evidence" value="ECO:0007669"/>
    <property type="project" value="UniProtKB-SubCell"/>
</dbReference>
<keyword evidence="2" id="KW-0539">Nucleus</keyword>